<keyword evidence="1" id="KW-0812">Transmembrane</keyword>
<evidence type="ECO:0000259" key="2">
    <source>
        <dbReference type="Pfam" id="PF07435"/>
    </source>
</evidence>
<dbReference type="InterPro" id="IPR009996">
    <property type="entry name" value="YycH"/>
</dbReference>
<dbReference type="CDD" id="cd15787">
    <property type="entry name" value="YycH_N"/>
    <property type="match status" value="1"/>
</dbReference>
<dbReference type="EMBL" id="JAMQJY010000001">
    <property type="protein sequence ID" value="MCM2676429.1"/>
    <property type="molecule type" value="Genomic_DNA"/>
</dbReference>
<keyword evidence="1" id="KW-1133">Transmembrane helix</keyword>
<accession>A0ABT0XKK0</accession>
<sequence length="318" mass="36564">MRVRGLYYEQLKTWLLVFLVVLSLILTYLLWTYKPELVTQDTEAVELNQIGDEKSIQDVVRPSKIVKHQFGETYMVLETDALFNEIYEKLLEADLQDTNGVFPPMDVSTGIELVFPDQVPMNMFMSLFSQNQEQDEFPLDGVDRVFIYEDSDGDGVKLQVYSSSDKVPFEISTSFDPAVLERFLADNTAVPALTVNEPDTDDFVLNQENIYIPAEGVEYARQTYSTERVRPRDVIQTLFPDPNSVRNYRQSNGEFTYTDGTRIFNLRDNENFMTYRNSSTSESASSPTDSIPQTSFDYINNHHGWTNDYVLSLVESIK</sequence>
<dbReference type="RefSeq" id="WP_251608561.1">
    <property type="nucleotide sequence ID" value="NZ_JAMQJY010000001.1"/>
</dbReference>
<feature type="domain" description="Regulatory protein YycH" evidence="2">
    <location>
        <begin position="9"/>
        <end position="313"/>
    </location>
</feature>
<evidence type="ECO:0000313" key="3">
    <source>
        <dbReference type="EMBL" id="MCM2676429.1"/>
    </source>
</evidence>
<evidence type="ECO:0000313" key="4">
    <source>
        <dbReference type="Proteomes" id="UP001203665"/>
    </source>
</evidence>
<dbReference type="Pfam" id="PF07435">
    <property type="entry name" value="YycH"/>
    <property type="match status" value="1"/>
</dbReference>
<proteinExistence type="predicted"/>
<name>A0ABT0XKK0_9BACI</name>
<reference evidence="3" key="1">
    <citation type="submission" date="2022-06" db="EMBL/GenBank/DDBJ databases">
        <title>Alkalicoccobacillus porphyridii sp. nov., isolated from a marine red alga, Porphyridium purpureum and reclassification of Shouchella plakortidis and Shouchella gibsonii as Alkalicoccobacillus plakortidis comb. nov. and Alkalicoccobacillus gibsonii comb. nov.</title>
        <authorList>
            <person name="Kim K.H."/>
            <person name="Lee J.K."/>
            <person name="Han D.M."/>
            <person name="Baek J.H."/>
            <person name="Jeon C.O."/>
        </authorList>
    </citation>
    <scope>NUCLEOTIDE SEQUENCE</scope>
    <source>
        <strain evidence="3">DSM 19153</strain>
    </source>
</reference>
<comment type="caution">
    <text evidence="3">The sequence shown here is derived from an EMBL/GenBank/DDBJ whole genome shotgun (WGS) entry which is preliminary data.</text>
</comment>
<dbReference type="Gene3D" id="3.30.310.160">
    <property type="entry name" value="YycH protein, domain 2"/>
    <property type="match status" value="1"/>
</dbReference>
<dbReference type="InterPro" id="IPR042274">
    <property type="entry name" value="YycH/YycI_2"/>
</dbReference>
<feature type="transmembrane region" description="Helical" evidence="1">
    <location>
        <begin position="12"/>
        <end position="31"/>
    </location>
</feature>
<gene>
    <name evidence="3" type="primary">yycH</name>
    <name evidence="3" type="ORF">NDM98_13650</name>
</gene>
<organism evidence="3 4">
    <name type="scientific">Alkalicoccobacillus plakortidis</name>
    <dbReference type="NCBI Taxonomy" id="444060"/>
    <lineage>
        <taxon>Bacteria</taxon>
        <taxon>Bacillati</taxon>
        <taxon>Bacillota</taxon>
        <taxon>Bacilli</taxon>
        <taxon>Bacillales</taxon>
        <taxon>Bacillaceae</taxon>
        <taxon>Alkalicoccobacillus</taxon>
    </lineage>
</organism>
<keyword evidence="4" id="KW-1185">Reference proteome</keyword>
<dbReference type="Proteomes" id="UP001203665">
    <property type="component" value="Unassembled WGS sequence"/>
</dbReference>
<evidence type="ECO:0000256" key="1">
    <source>
        <dbReference type="SAM" id="Phobius"/>
    </source>
</evidence>
<keyword evidence="1" id="KW-0472">Membrane</keyword>
<protein>
    <submittedName>
        <fullName evidence="3">Two-component system activity regulator YycH</fullName>
    </submittedName>
</protein>